<reference evidence="6 7" key="1">
    <citation type="submission" date="2019-02" db="EMBL/GenBank/DDBJ databases">
        <title>Deep-cultivation of Planctomycetes and their phenomic and genomic characterization uncovers novel biology.</title>
        <authorList>
            <person name="Wiegand S."/>
            <person name="Jogler M."/>
            <person name="Boedeker C."/>
            <person name="Pinto D."/>
            <person name="Vollmers J."/>
            <person name="Rivas-Marin E."/>
            <person name="Kohn T."/>
            <person name="Peeters S.H."/>
            <person name="Heuer A."/>
            <person name="Rast P."/>
            <person name="Oberbeckmann S."/>
            <person name="Bunk B."/>
            <person name="Jeske O."/>
            <person name="Meyerdierks A."/>
            <person name="Storesund J.E."/>
            <person name="Kallscheuer N."/>
            <person name="Luecker S."/>
            <person name="Lage O.M."/>
            <person name="Pohl T."/>
            <person name="Merkel B.J."/>
            <person name="Hornburger P."/>
            <person name="Mueller R.-W."/>
            <person name="Bruemmer F."/>
            <person name="Labrenz M."/>
            <person name="Spormann A.M."/>
            <person name="Op Den Camp H."/>
            <person name="Overmann J."/>
            <person name="Amann R."/>
            <person name="Jetten M.S.M."/>
            <person name="Mascher T."/>
            <person name="Medema M.H."/>
            <person name="Devos D.P."/>
            <person name="Kaster A.-K."/>
            <person name="Ovreas L."/>
            <person name="Rohde M."/>
            <person name="Galperin M.Y."/>
            <person name="Jogler C."/>
        </authorList>
    </citation>
    <scope>NUCLEOTIDE SEQUENCE [LARGE SCALE GENOMIC DNA]</scope>
    <source>
        <strain evidence="6 7">KOR34</strain>
    </source>
</reference>
<feature type="region of interest" description="Disordered" evidence="4">
    <location>
        <begin position="270"/>
        <end position="300"/>
    </location>
</feature>
<feature type="domain" description="Ketoreductase" evidence="5">
    <location>
        <begin position="15"/>
        <end position="198"/>
    </location>
</feature>
<dbReference type="InterPro" id="IPR002347">
    <property type="entry name" value="SDR_fam"/>
</dbReference>
<evidence type="ECO:0000256" key="4">
    <source>
        <dbReference type="SAM" id="MobiDB-lite"/>
    </source>
</evidence>
<dbReference type="PRINTS" id="PR00081">
    <property type="entry name" value="GDHRDH"/>
</dbReference>
<dbReference type="PANTHER" id="PTHR44196">
    <property type="entry name" value="DEHYDROGENASE/REDUCTASE SDR FAMILY MEMBER 7B"/>
    <property type="match status" value="1"/>
</dbReference>
<comment type="similarity">
    <text evidence="1 3">Belongs to the short-chain dehydrogenases/reductases (SDR) family.</text>
</comment>
<dbReference type="GO" id="GO:0016020">
    <property type="term" value="C:membrane"/>
    <property type="evidence" value="ECO:0007669"/>
    <property type="project" value="TreeGrafter"/>
</dbReference>
<dbReference type="CDD" id="cd05233">
    <property type="entry name" value="SDR_c"/>
    <property type="match status" value="1"/>
</dbReference>
<dbReference type="PRINTS" id="PR00080">
    <property type="entry name" value="SDRFAMILY"/>
</dbReference>
<evidence type="ECO:0000256" key="3">
    <source>
        <dbReference type="RuleBase" id="RU000363"/>
    </source>
</evidence>
<dbReference type="GO" id="GO:0016491">
    <property type="term" value="F:oxidoreductase activity"/>
    <property type="evidence" value="ECO:0007669"/>
    <property type="project" value="UniProtKB-KW"/>
</dbReference>
<dbReference type="EMBL" id="SIHJ01000004">
    <property type="protein sequence ID" value="TWT31258.1"/>
    <property type="molecule type" value="Genomic_DNA"/>
</dbReference>
<dbReference type="PANTHER" id="PTHR44196:SF1">
    <property type="entry name" value="DEHYDROGENASE_REDUCTASE SDR FAMILY MEMBER 7B"/>
    <property type="match status" value="1"/>
</dbReference>
<evidence type="ECO:0000259" key="5">
    <source>
        <dbReference type="SMART" id="SM00822"/>
    </source>
</evidence>
<sequence>MPRSDSQSDGPAPTGYAVVTGASSGIGRAISEHLQSAGWQVARVDCNPGSGPAADSTRLLDVSQQEAWLSLESDLRERWPRIDLLVNCAGVLVGGDLVDCPLEAVTRVADVNVKGVLIGCRVLGTWLIESGPQRPAGLRPRAGIINVSSIFAAVCPPGFAAYNASKAAVLALSESLRGELAPHGLNVTVAAPGVVRTPLFRTCWFATDAYRSAAGRFYELAQLEPGQVAAAALAAAERGKLLCVVGGRARRLWLLKRLFPCAVQRYAARRSRRELGSPSPPAEFAASTPPPTERDTTQVG</sequence>
<dbReference type="PROSITE" id="PS00061">
    <property type="entry name" value="ADH_SHORT"/>
    <property type="match status" value="1"/>
</dbReference>
<dbReference type="InterPro" id="IPR036291">
    <property type="entry name" value="NAD(P)-bd_dom_sf"/>
</dbReference>
<evidence type="ECO:0000313" key="6">
    <source>
        <dbReference type="EMBL" id="TWT31258.1"/>
    </source>
</evidence>
<dbReference type="SMART" id="SM00822">
    <property type="entry name" value="PKS_KR"/>
    <property type="match status" value="1"/>
</dbReference>
<dbReference type="EC" id="1.-.-.-" evidence="6"/>
<dbReference type="Pfam" id="PF00106">
    <property type="entry name" value="adh_short"/>
    <property type="match status" value="1"/>
</dbReference>
<dbReference type="InterPro" id="IPR057326">
    <property type="entry name" value="KR_dom"/>
</dbReference>
<evidence type="ECO:0000256" key="2">
    <source>
        <dbReference type="ARBA" id="ARBA00023002"/>
    </source>
</evidence>
<proteinExistence type="inferred from homology"/>
<dbReference type="InterPro" id="IPR020904">
    <property type="entry name" value="Sc_DH/Rdtase_CS"/>
</dbReference>
<comment type="caution">
    <text evidence="6">The sequence shown here is derived from an EMBL/GenBank/DDBJ whole genome shotgun (WGS) entry which is preliminary data.</text>
</comment>
<dbReference type="Gene3D" id="3.40.50.720">
    <property type="entry name" value="NAD(P)-binding Rossmann-like Domain"/>
    <property type="match status" value="1"/>
</dbReference>
<dbReference type="SUPFAM" id="SSF51735">
    <property type="entry name" value="NAD(P)-binding Rossmann-fold domains"/>
    <property type="match status" value="1"/>
</dbReference>
<organism evidence="6 7">
    <name type="scientific">Posidoniimonas corsicana</name>
    <dbReference type="NCBI Taxonomy" id="1938618"/>
    <lineage>
        <taxon>Bacteria</taxon>
        <taxon>Pseudomonadati</taxon>
        <taxon>Planctomycetota</taxon>
        <taxon>Planctomycetia</taxon>
        <taxon>Pirellulales</taxon>
        <taxon>Lacipirellulaceae</taxon>
        <taxon>Posidoniimonas</taxon>
    </lineage>
</organism>
<dbReference type="Proteomes" id="UP000316714">
    <property type="component" value="Unassembled WGS sequence"/>
</dbReference>
<dbReference type="AlphaFoldDB" id="A0A5C5UYL1"/>
<accession>A0A5C5UYL1</accession>
<gene>
    <name evidence="6" type="primary">sadH</name>
    <name evidence="6" type="ORF">KOR34_46340</name>
</gene>
<protein>
    <submittedName>
        <fullName evidence="6">Putative oxidoreductase SadH</fullName>
        <ecNumber evidence="6">1.-.-.-</ecNumber>
    </submittedName>
</protein>
<evidence type="ECO:0000313" key="7">
    <source>
        <dbReference type="Proteomes" id="UP000316714"/>
    </source>
</evidence>
<dbReference type="OrthoDB" id="9803333at2"/>
<name>A0A5C5UYL1_9BACT</name>
<evidence type="ECO:0000256" key="1">
    <source>
        <dbReference type="ARBA" id="ARBA00006484"/>
    </source>
</evidence>
<keyword evidence="2 6" id="KW-0560">Oxidoreductase</keyword>
<keyword evidence="7" id="KW-1185">Reference proteome</keyword>